<protein>
    <recommendedName>
        <fullName evidence="3">AB hydrolase-1 domain-containing protein</fullName>
    </recommendedName>
</protein>
<name>K3X732_GLOUD</name>
<dbReference type="Pfam" id="PF06342">
    <property type="entry name" value="DUF1057"/>
    <property type="match status" value="1"/>
</dbReference>
<keyword evidence="2" id="KW-1185">Reference proteome</keyword>
<dbReference type="AlphaFoldDB" id="K3X732"/>
<dbReference type="STRING" id="431595.K3X732"/>
<evidence type="ECO:0000313" key="2">
    <source>
        <dbReference type="Proteomes" id="UP000019132"/>
    </source>
</evidence>
<dbReference type="Gene3D" id="3.40.50.1820">
    <property type="entry name" value="alpha/beta hydrolase"/>
    <property type="match status" value="1"/>
</dbReference>
<dbReference type="Proteomes" id="UP000019132">
    <property type="component" value="Unassembled WGS sequence"/>
</dbReference>
<dbReference type="PANTHER" id="PTHR47533">
    <property type="entry name" value="PROTEIN CBG21859"/>
    <property type="match status" value="1"/>
</dbReference>
<sequence length="247" mass="27508">MPLLHQKNVRVLGVNLPGFDGSEVIDTENYYEHISAIPAVQSMLEGVATLCEGHENVFVLGHSFGGHAAMHFAGLNHLQQKVNLKGLFLLASAGFKPHKALVPSINHVMWVLLSSKVPVLEKIGKKMTHWIYTKHLRFPDNAPLEYYAAGIVRCASADFGAFRQHLESIKDLPSFVAWAQDDVLIEEDIFMDVATQCHPGPRFAFVKGGHNVQKTKAEVLALEMAQWMESITTSKNKEYTHDVQVLP</sequence>
<dbReference type="InterPro" id="IPR000073">
    <property type="entry name" value="AB_hydrolase_1"/>
</dbReference>
<dbReference type="eggNOG" id="ENOG502S74P">
    <property type="taxonomic scope" value="Eukaryota"/>
</dbReference>
<dbReference type="PRINTS" id="PR00111">
    <property type="entry name" value="ABHYDROLASE"/>
</dbReference>
<dbReference type="HOGENOM" id="CLU_065277_0_0_1"/>
<dbReference type="EMBL" id="GL376570">
    <property type="status" value="NOT_ANNOTATED_CDS"/>
    <property type="molecule type" value="Genomic_DNA"/>
</dbReference>
<reference evidence="2" key="2">
    <citation type="submission" date="2010-04" db="EMBL/GenBank/DDBJ databases">
        <authorList>
            <person name="Buell R."/>
            <person name="Hamilton J."/>
            <person name="Hostetler J."/>
        </authorList>
    </citation>
    <scope>NUCLEOTIDE SEQUENCE [LARGE SCALE GENOMIC DNA]</scope>
    <source>
        <strain evidence="2">DAOM:BR144</strain>
    </source>
</reference>
<dbReference type="EnsemblProtists" id="PYU1_T013031">
    <property type="protein sequence ID" value="PYU1_T013031"/>
    <property type="gene ID" value="PYU1_G013004"/>
</dbReference>
<reference evidence="2" key="1">
    <citation type="journal article" date="2010" name="Genome Biol.">
        <title>Genome sequence of the necrotrophic plant pathogen Pythium ultimum reveals original pathogenicity mechanisms and effector repertoire.</title>
        <authorList>
            <person name="Levesque C.A."/>
            <person name="Brouwer H."/>
            <person name="Cano L."/>
            <person name="Hamilton J.P."/>
            <person name="Holt C."/>
            <person name="Huitema E."/>
            <person name="Raffaele S."/>
            <person name="Robideau G.P."/>
            <person name="Thines M."/>
            <person name="Win J."/>
            <person name="Zerillo M.M."/>
            <person name="Beakes G.W."/>
            <person name="Boore J.L."/>
            <person name="Busam D."/>
            <person name="Dumas B."/>
            <person name="Ferriera S."/>
            <person name="Fuerstenberg S.I."/>
            <person name="Gachon C.M."/>
            <person name="Gaulin E."/>
            <person name="Govers F."/>
            <person name="Grenville-Briggs L."/>
            <person name="Horner N."/>
            <person name="Hostetler J."/>
            <person name="Jiang R.H."/>
            <person name="Johnson J."/>
            <person name="Krajaejun T."/>
            <person name="Lin H."/>
            <person name="Meijer H.J."/>
            <person name="Moore B."/>
            <person name="Morris P."/>
            <person name="Phuntmart V."/>
            <person name="Puiu D."/>
            <person name="Shetty J."/>
            <person name="Stajich J.E."/>
            <person name="Tripathy S."/>
            <person name="Wawra S."/>
            <person name="van West P."/>
            <person name="Whitty B.R."/>
            <person name="Coutinho P.M."/>
            <person name="Henrissat B."/>
            <person name="Martin F."/>
            <person name="Thomas P.D."/>
            <person name="Tyler B.M."/>
            <person name="De Vries R.P."/>
            <person name="Kamoun S."/>
            <person name="Yandell M."/>
            <person name="Tisserat N."/>
            <person name="Buell C.R."/>
        </authorList>
    </citation>
    <scope>NUCLEOTIDE SEQUENCE</scope>
    <source>
        <strain evidence="2">DAOM:BR144</strain>
    </source>
</reference>
<dbReference type="PANTHER" id="PTHR47533:SF4">
    <property type="entry name" value="AB HYDROLASE-1 DOMAIN-CONTAINING PROTEIN"/>
    <property type="match status" value="1"/>
</dbReference>
<dbReference type="InParanoid" id="K3X732"/>
<dbReference type="InterPro" id="IPR029058">
    <property type="entry name" value="AB_hydrolase_fold"/>
</dbReference>
<dbReference type="InterPro" id="IPR010463">
    <property type="entry name" value="DUF1057"/>
</dbReference>
<proteinExistence type="predicted"/>
<evidence type="ECO:0008006" key="3">
    <source>
        <dbReference type="Google" id="ProtNLM"/>
    </source>
</evidence>
<accession>K3X732</accession>
<reference evidence="1" key="3">
    <citation type="submission" date="2015-02" db="UniProtKB">
        <authorList>
            <consortium name="EnsemblProtists"/>
        </authorList>
    </citation>
    <scope>IDENTIFICATION</scope>
    <source>
        <strain evidence="1">DAOM BR144</strain>
    </source>
</reference>
<dbReference type="VEuPathDB" id="FungiDB:PYU1_G013004"/>
<dbReference type="SUPFAM" id="SSF53474">
    <property type="entry name" value="alpha/beta-Hydrolases"/>
    <property type="match status" value="1"/>
</dbReference>
<evidence type="ECO:0000313" key="1">
    <source>
        <dbReference type="EnsemblProtists" id="PYU1_T013031"/>
    </source>
</evidence>
<organism evidence="1 2">
    <name type="scientific">Globisporangium ultimum (strain ATCC 200006 / CBS 805.95 / DAOM BR144)</name>
    <name type="common">Pythium ultimum</name>
    <dbReference type="NCBI Taxonomy" id="431595"/>
    <lineage>
        <taxon>Eukaryota</taxon>
        <taxon>Sar</taxon>
        <taxon>Stramenopiles</taxon>
        <taxon>Oomycota</taxon>
        <taxon>Peronosporomycetes</taxon>
        <taxon>Pythiales</taxon>
        <taxon>Pythiaceae</taxon>
        <taxon>Globisporangium</taxon>
    </lineage>
</organism>